<protein>
    <submittedName>
        <fullName evidence="1">Uncharacterized protein</fullName>
    </submittedName>
</protein>
<organism evidence="1">
    <name type="scientific">Myoviridae sp. ct8mY9</name>
    <dbReference type="NCBI Taxonomy" id="2827664"/>
    <lineage>
        <taxon>Viruses</taxon>
        <taxon>Duplodnaviria</taxon>
        <taxon>Heunggongvirae</taxon>
        <taxon>Uroviricota</taxon>
        <taxon>Caudoviricetes</taxon>
    </lineage>
</organism>
<reference evidence="1" key="1">
    <citation type="journal article" date="2021" name="Proc. Natl. Acad. Sci. U.S.A.">
        <title>A Catalog of Tens of Thousands of Viruses from Human Metagenomes Reveals Hidden Associations with Chronic Diseases.</title>
        <authorList>
            <person name="Tisza M.J."/>
            <person name="Buck C.B."/>
        </authorList>
    </citation>
    <scope>NUCLEOTIDE SEQUENCE</scope>
    <source>
        <strain evidence="1">Ct8mY9</strain>
    </source>
</reference>
<dbReference type="EMBL" id="BK032581">
    <property type="protein sequence ID" value="DAF49435.1"/>
    <property type="molecule type" value="Genomic_DNA"/>
</dbReference>
<evidence type="ECO:0000313" key="1">
    <source>
        <dbReference type="EMBL" id="DAF49435.1"/>
    </source>
</evidence>
<accession>A0A8S5SF28</accession>
<sequence length="42" mass="5178">MHIISKKEEICNKKLKNMEENKILMPSTNFLRQSKHKMLYYH</sequence>
<proteinExistence type="predicted"/>
<name>A0A8S5SF28_9CAUD</name>